<dbReference type="AlphaFoldDB" id="A0A166E971"/>
<accession>A0A166E971</accession>
<protein>
    <submittedName>
        <fullName evidence="3">Uncharacterized protein</fullName>
    </submittedName>
</protein>
<organism evidence="3 4">
    <name type="scientific">Sistotremastrum suecicum HHB10207 ss-3</name>
    <dbReference type="NCBI Taxonomy" id="1314776"/>
    <lineage>
        <taxon>Eukaryota</taxon>
        <taxon>Fungi</taxon>
        <taxon>Dikarya</taxon>
        <taxon>Basidiomycota</taxon>
        <taxon>Agaricomycotina</taxon>
        <taxon>Agaricomycetes</taxon>
        <taxon>Sistotremastrales</taxon>
        <taxon>Sistotremastraceae</taxon>
        <taxon>Sistotremastrum</taxon>
    </lineage>
</organism>
<evidence type="ECO:0000256" key="2">
    <source>
        <dbReference type="SAM" id="Phobius"/>
    </source>
</evidence>
<keyword evidence="2" id="KW-0812">Transmembrane</keyword>
<feature type="compositionally biased region" description="Basic and acidic residues" evidence="1">
    <location>
        <begin position="156"/>
        <end position="169"/>
    </location>
</feature>
<feature type="region of interest" description="Disordered" evidence="1">
    <location>
        <begin position="93"/>
        <end position="198"/>
    </location>
</feature>
<dbReference type="Proteomes" id="UP000076798">
    <property type="component" value="Unassembled WGS sequence"/>
</dbReference>
<sequence>MAPQLSSSLNSEHSTFVLPVTVTTPPSTFTLPATLTPSITNSVLTEPSATSTTPPELSAKQRIQDVLVAVGFLAFVLLGCILYMRYKRKKIVNQAQGSESSDSVPMRRRNQRSDTSESRKATVEDQGDLPRYDTDHLPPYDPGKEETNSPVEMDQTDIREVGDQRHDEVPLLSRQAEGDNDENGIAGQASESQETELPIILVTAPSLKSNNPFRNRLPQNA</sequence>
<gene>
    <name evidence="3" type="ORF">SISSUDRAFT_1045812</name>
</gene>
<reference evidence="3 4" key="1">
    <citation type="journal article" date="2016" name="Mol. Biol. Evol.">
        <title>Comparative Genomics of Early-Diverging Mushroom-Forming Fungi Provides Insights into the Origins of Lignocellulose Decay Capabilities.</title>
        <authorList>
            <person name="Nagy L.G."/>
            <person name="Riley R."/>
            <person name="Tritt A."/>
            <person name="Adam C."/>
            <person name="Daum C."/>
            <person name="Floudas D."/>
            <person name="Sun H."/>
            <person name="Yadav J.S."/>
            <person name="Pangilinan J."/>
            <person name="Larsson K.H."/>
            <person name="Matsuura K."/>
            <person name="Barry K."/>
            <person name="Labutti K."/>
            <person name="Kuo R."/>
            <person name="Ohm R.A."/>
            <person name="Bhattacharya S.S."/>
            <person name="Shirouzu T."/>
            <person name="Yoshinaga Y."/>
            <person name="Martin F.M."/>
            <person name="Grigoriev I.V."/>
            <person name="Hibbett D.S."/>
        </authorList>
    </citation>
    <scope>NUCLEOTIDE SEQUENCE [LARGE SCALE GENOMIC DNA]</scope>
    <source>
        <strain evidence="3 4">HHB10207 ss-3</strain>
    </source>
</reference>
<feature type="transmembrane region" description="Helical" evidence="2">
    <location>
        <begin position="66"/>
        <end position="84"/>
    </location>
</feature>
<keyword evidence="2" id="KW-0472">Membrane</keyword>
<dbReference type="EMBL" id="KV428048">
    <property type="protein sequence ID" value="KZT39336.1"/>
    <property type="molecule type" value="Genomic_DNA"/>
</dbReference>
<keyword evidence="2" id="KW-1133">Transmembrane helix</keyword>
<keyword evidence="4" id="KW-1185">Reference proteome</keyword>
<evidence type="ECO:0000256" key="1">
    <source>
        <dbReference type="SAM" id="MobiDB-lite"/>
    </source>
</evidence>
<feature type="compositionally biased region" description="Basic and acidic residues" evidence="1">
    <location>
        <begin position="111"/>
        <end position="147"/>
    </location>
</feature>
<name>A0A166E971_9AGAM</name>
<evidence type="ECO:0000313" key="3">
    <source>
        <dbReference type="EMBL" id="KZT39336.1"/>
    </source>
</evidence>
<feature type="compositionally biased region" description="Polar residues" evidence="1">
    <location>
        <begin position="93"/>
        <end position="103"/>
    </location>
</feature>
<evidence type="ECO:0000313" key="4">
    <source>
        <dbReference type="Proteomes" id="UP000076798"/>
    </source>
</evidence>
<proteinExistence type="predicted"/>